<sequence length="47" mass="5689">MVKYLKKIYDKLFKSAEDIEHEKKVQFYNRPDTKATKTRPNLKTKQS</sequence>
<accession>A0A6J5MQI9</accession>
<reference evidence="1" key="1">
    <citation type="submission" date="2020-04" db="EMBL/GenBank/DDBJ databases">
        <authorList>
            <person name="Chiriac C."/>
            <person name="Salcher M."/>
            <person name="Ghai R."/>
            <person name="Kavagutti S V."/>
        </authorList>
    </citation>
    <scope>NUCLEOTIDE SEQUENCE</scope>
</reference>
<name>A0A6J5MQI9_9CAUD</name>
<gene>
    <name evidence="1" type="ORF">UFOVP535_34</name>
</gene>
<organism evidence="1">
    <name type="scientific">uncultured Caudovirales phage</name>
    <dbReference type="NCBI Taxonomy" id="2100421"/>
    <lineage>
        <taxon>Viruses</taxon>
        <taxon>Duplodnaviria</taxon>
        <taxon>Heunggongvirae</taxon>
        <taxon>Uroviricota</taxon>
        <taxon>Caudoviricetes</taxon>
        <taxon>Peduoviridae</taxon>
        <taxon>Maltschvirus</taxon>
        <taxon>Maltschvirus maltsch</taxon>
    </lineage>
</organism>
<protein>
    <submittedName>
        <fullName evidence="1">Uncharacterized protein</fullName>
    </submittedName>
</protein>
<dbReference type="EMBL" id="LR796506">
    <property type="protein sequence ID" value="CAB4148938.1"/>
    <property type="molecule type" value="Genomic_DNA"/>
</dbReference>
<proteinExistence type="predicted"/>
<evidence type="ECO:0000313" key="1">
    <source>
        <dbReference type="EMBL" id="CAB4148938.1"/>
    </source>
</evidence>